<dbReference type="EMBL" id="JACHNF010000001">
    <property type="protein sequence ID" value="MBB5979339.1"/>
    <property type="molecule type" value="Genomic_DNA"/>
</dbReference>
<sequence>MVLDQDGKPCIVTHYGAAGVRLLAGMRASVLALLNTGNDIILDEMPVDKTVMPAWREVLAGYDAYWVALRAPLDVIEQREDERNHGRHIGNARGHEGHGMDGRFDLVLDTAELSPDARAIAIIDAFSNQARGSSGR</sequence>
<dbReference type="Gene3D" id="3.40.50.300">
    <property type="entry name" value="P-loop containing nucleotide triphosphate hydrolases"/>
    <property type="match status" value="1"/>
</dbReference>
<dbReference type="GO" id="GO:0016740">
    <property type="term" value="F:transferase activity"/>
    <property type="evidence" value="ECO:0007669"/>
    <property type="project" value="UniProtKB-KW"/>
</dbReference>
<reference evidence="1 2" key="1">
    <citation type="submission" date="2020-08" db="EMBL/GenBank/DDBJ databases">
        <title>Sequencing the genomes of 1000 actinobacteria strains.</title>
        <authorList>
            <person name="Klenk H.-P."/>
        </authorList>
    </citation>
    <scope>NUCLEOTIDE SEQUENCE [LARGE SCALE GENOMIC DNA]</scope>
    <source>
        <strain evidence="1 2">DSM 17294</strain>
    </source>
</reference>
<comment type="caution">
    <text evidence="1">The sequence shown here is derived from an EMBL/GenBank/DDBJ whole genome shotgun (WGS) entry which is preliminary data.</text>
</comment>
<protein>
    <submittedName>
        <fullName evidence="1">Chloramphenicol 3-O-phosphotransferase</fullName>
    </submittedName>
</protein>
<name>A0A841DNI8_9ACTN</name>
<dbReference type="Pfam" id="PF07931">
    <property type="entry name" value="CPT"/>
    <property type="match status" value="1"/>
</dbReference>
<dbReference type="Proteomes" id="UP000558997">
    <property type="component" value="Unassembled WGS sequence"/>
</dbReference>
<dbReference type="InterPro" id="IPR027417">
    <property type="entry name" value="P-loop_NTPase"/>
</dbReference>
<keyword evidence="1" id="KW-0808">Transferase</keyword>
<gene>
    <name evidence="1" type="ORF">HDA44_002680</name>
</gene>
<keyword evidence="2" id="KW-1185">Reference proteome</keyword>
<organism evidence="1 2">
    <name type="scientific">Kribbella solani</name>
    <dbReference type="NCBI Taxonomy" id="236067"/>
    <lineage>
        <taxon>Bacteria</taxon>
        <taxon>Bacillati</taxon>
        <taxon>Actinomycetota</taxon>
        <taxon>Actinomycetes</taxon>
        <taxon>Propionibacteriales</taxon>
        <taxon>Kribbellaceae</taxon>
        <taxon>Kribbella</taxon>
    </lineage>
</organism>
<evidence type="ECO:0000313" key="1">
    <source>
        <dbReference type="EMBL" id="MBB5979339.1"/>
    </source>
</evidence>
<dbReference type="AlphaFoldDB" id="A0A841DNI8"/>
<dbReference type="SUPFAM" id="SSF52540">
    <property type="entry name" value="P-loop containing nucleoside triphosphate hydrolases"/>
    <property type="match status" value="1"/>
</dbReference>
<evidence type="ECO:0000313" key="2">
    <source>
        <dbReference type="Proteomes" id="UP000558997"/>
    </source>
</evidence>
<proteinExistence type="predicted"/>
<accession>A0A841DNI8</accession>
<dbReference type="RefSeq" id="WP_184834264.1">
    <property type="nucleotide sequence ID" value="NZ_BAAAVN010000001.1"/>
</dbReference>